<keyword evidence="1" id="KW-1133">Transmembrane helix</keyword>
<dbReference type="AlphaFoldDB" id="A0A1T4X2J6"/>
<feature type="transmembrane region" description="Helical" evidence="1">
    <location>
        <begin position="80"/>
        <end position="101"/>
    </location>
</feature>
<accession>A0A1T4X2J6</accession>
<dbReference type="Proteomes" id="UP000190460">
    <property type="component" value="Unassembled WGS sequence"/>
</dbReference>
<feature type="transmembrane region" description="Helical" evidence="1">
    <location>
        <begin position="133"/>
        <end position="151"/>
    </location>
</feature>
<feature type="transmembrane region" description="Helical" evidence="1">
    <location>
        <begin position="53"/>
        <end position="73"/>
    </location>
</feature>
<keyword evidence="1" id="KW-0472">Membrane</keyword>
<evidence type="ECO:0000313" key="3">
    <source>
        <dbReference type="Proteomes" id="UP000190460"/>
    </source>
</evidence>
<organism evidence="2 3">
    <name type="scientific">Thiothrix eikelboomii</name>
    <dbReference type="NCBI Taxonomy" id="92487"/>
    <lineage>
        <taxon>Bacteria</taxon>
        <taxon>Pseudomonadati</taxon>
        <taxon>Pseudomonadota</taxon>
        <taxon>Gammaproteobacteria</taxon>
        <taxon>Thiotrichales</taxon>
        <taxon>Thiotrichaceae</taxon>
        <taxon>Thiothrix</taxon>
    </lineage>
</organism>
<sequence>MNNIILLWLSRIIYFPAALALLFFINTSSDLDSELYLLGGSCSESAMAVEGQFYLTLRVLLVITSLLIVMVSVKLLRGKSWLDLLTGAVIALVFIGINHFWTQKHLFQGYTWSGMTDFYDAVMRKCYVFDGPQYGVLLAISLVCIWGVAAIDPPHE</sequence>
<dbReference type="EMBL" id="FUYB01000011">
    <property type="protein sequence ID" value="SKA83091.1"/>
    <property type="molecule type" value="Genomic_DNA"/>
</dbReference>
<protein>
    <submittedName>
        <fullName evidence="2">Uncharacterized protein</fullName>
    </submittedName>
</protein>
<reference evidence="2 3" key="1">
    <citation type="submission" date="2017-02" db="EMBL/GenBank/DDBJ databases">
        <authorList>
            <person name="Peterson S.W."/>
        </authorList>
    </citation>
    <scope>NUCLEOTIDE SEQUENCE [LARGE SCALE GENOMIC DNA]</scope>
    <source>
        <strain evidence="2 3">ATCC 49788</strain>
    </source>
</reference>
<proteinExistence type="predicted"/>
<name>A0A1T4X2J6_9GAMM</name>
<evidence type="ECO:0000256" key="1">
    <source>
        <dbReference type="SAM" id="Phobius"/>
    </source>
</evidence>
<keyword evidence="1" id="KW-0812">Transmembrane</keyword>
<evidence type="ECO:0000313" key="2">
    <source>
        <dbReference type="EMBL" id="SKA83091.1"/>
    </source>
</evidence>
<feature type="transmembrane region" description="Helical" evidence="1">
    <location>
        <begin position="12"/>
        <end position="29"/>
    </location>
</feature>
<gene>
    <name evidence="2" type="ORF">SAMN02745130_02355</name>
</gene>
<keyword evidence="3" id="KW-1185">Reference proteome</keyword>
<dbReference type="RefSeq" id="WP_078922828.1">
    <property type="nucleotide sequence ID" value="NZ_FUYB01000011.1"/>
</dbReference>